<evidence type="ECO:0000256" key="1">
    <source>
        <dbReference type="ARBA" id="ARBA00022723"/>
    </source>
</evidence>
<protein>
    <recommendedName>
        <fullName evidence="8">C2H2-type domain-containing protein</fullName>
    </recommendedName>
</protein>
<feature type="compositionally biased region" description="Basic and acidic residues" evidence="6">
    <location>
        <begin position="477"/>
        <end position="486"/>
    </location>
</feature>
<evidence type="ECO:0000256" key="2">
    <source>
        <dbReference type="ARBA" id="ARBA00022737"/>
    </source>
</evidence>
<reference evidence="11" key="2">
    <citation type="submission" date="2020-04" db="EMBL/GenBank/DDBJ databases">
        <authorList>
            <consortium name="NCBI Genome Project"/>
        </authorList>
    </citation>
    <scope>NUCLEOTIDE SEQUENCE</scope>
    <source>
        <strain evidence="11">CBS 304.34</strain>
    </source>
</reference>
<reference evidence="11" key="3">
    <citation type="submission" date="2025-04" db="UniProtKB">
        <authorList>
            <consortium name="RefSeq"/>
        </authorList>
    </citation>
    <scope>IDENTIFICATION</scope>
    <source>
        <strain evidence="11">CBS 304.34</strain>
    </source>
</reference>
<evidence type="ECO:0000313" key="11">
    <source>
        <dbReference type="RefSeq" id="XP_033575116.1"/>
    </source>
</evidence>
<dbReference type="InterPro" id="IPR051580">
    <property type="entry name" value="ZnF-Chromatin_assoc"/>
</dbReference>
<feature type="compositionally biased region" description="Polar residues" evidence="6">
    <location>
        <begin position="406"/>
        <end position="421"/>
    </location>
</feature>
<dbReference type="OrthoDB" id="3269380at2759"/>
<feature type="transmembrane region" description="Helical" evidence="7">
    <location>
        <begin position="15"/>
        <end position="37"/>
    </location>
</feature>
<evidence type="ECO:0000313" key="9">
    <source>
        <dbReference type="EMBL" id="KAF2808152.1"/>
    </source>
</evidence>
<sequence>MVRRDDEARRDKPRAVAVVVAVMVPWPCVVVVMFLGAGRGSSLQWQSRRTRLSWTGERACEGGPGEGPLGHDSRRVRVSFWKLWIGPRNAGSRHGWNTNRPTAQLEATTPAAAWWGCPKDYTAVAKHVRSAAQLLEPEAQKGRKAVVRLASTKHENNGRSRCGILESHGWARFFCGAASKAAALASRGRDGFVRPTAHPGPSTLRGGAGAGGLWWRVRQGAREAARSVDSISHLPSSQPTAGTATALPPSTFTHRSDTGPAQCHRAPLSAVASRLPPTPPAQLAQAVKLDSQETSTPPPLYYSPVTSDRGRESTADTTPISTPVEAACSPHFGRKRGEKDLYFSWHARRKPHELGSGHRSVELHDADLLFDDAGDCSFPLFPESPPRHTVFDMATAASPIDISTPPRFNSTSPRNPASNLTSALQGASAHDYHDAVLNIGGATQESRDGRLSVGGRHDSISTGLGGSYYGSGARPISMKDRPRRESNTGSFMGGMSWGGVSVGSFIRDDIFMGGTSPAFNQSPSYHSSSYLPKMEANFMKDFSCCGLVLDTLHELLQHYEEKHANPPNMRTSQSVQEGLPGSSNANGSSGAAPAVQAQPDSATQTQHGFRTPTTTPANTFRSQRIGSDGFNRTNLSTVQDMDSLEDMEMDDADPLPQIDENPLMGNYQRPHDTPASNGLPQLNVNAANTVAHSGLRTSTPTTPAAGHQGFGLQHNPTVSSVNTPTLGTTQQQNRSSPDSSHPGTPAELLDFDFTGLPMQMGAGMMQGSDNFNFGFQNGISNFDGTIDQPAKRLYSKQGGPNQQQLQMAFQNYQMGNDNGEFAKLRQQQITSGNLNMAPMQFQEEVKPFRCPVIGCEKAYKNQNGLKYHKVHGHQNQQLKENDDGTFSIVDPLTSIPYPGTVGMEKEKPYKCEHCGKRYKNLNGLKYHRGHSNPCNPDLRMNQLAAMGLGPNNLQGPNVNVAGAGFLS</sequence>
<evidence type="ECO:0000256" key="6">
    <source>
        <dbReference type="SAM" id="MobiDB-lite"/>
    </source>
</evidence>
<evidence type="ECO:0000259" key="8">
    <source>
        <dbReference type="PROSITE" id="PS50157"/>
    </source>
</evidence>
<name>A0A6A6YH56_9PEZI</name>
<dbReference type="GO" id="GO:0005634">
    <property type="term" value="C:nucleus"/>
    <property type="evidence" value="ECO:0007669"/>
    <property type="project" value="TreeGrafter"/>
</dbReference>
<dbReference type="GO" id="GO:0008270">
    <property type="term" value="F:zinc ion binding"/>
    <property type="evidence" value="ECO:0007669"/>
    <property type="project" value="UniProtKB-KW"/>
</dbReference>
<evidence type="ECO:0000256" key="4">
    <source>
        <dbReference type="ARBA" id="ARBA00022833"/>
    </source>
</evidence>
<dbReference type="AlphaFoldDB" id="A0A6A6YH56"/>
<feature type="region of interest" description="Disordered" evidence="6">
    <location>
        <begin position="226"/>
        <end position="331"/>
    </location>
</feature>
<dbReference type="InterPro" id="IPR013087">
    <property type="entry name" value="Znf_C2H2_type"/>
</dbReference>
<keyword evidence="10" id="KW-1185">Reference proteome</keyword>
<keyword evidence="1" id="KW-0479">Metal-binding</keyword>
<proteinExistence type="predicted"/>
<dbReference type="PANTHER" id="PTHR23057">
    <property type="entry name" value="JUXTAPOSED WITH ANOTHER ZINC FINGER PROTEIN 1"/>
    <property type="match status" value="1"/>
</dbReference>
<reference evidence="9 11" key="1">
    <citation type="journal article" date="2020" name="Stud. Mycol.">
        <title>101 Dothideomycetes genomes: a test case for predicting lifestyles and emergence of pathogens.</title>
        <authorList>
            <person name="Haridas S."/>
            <person name="Albert R."/>
            <person name="Binder M."/>
            <person name="Bloem J."/>
            <person name="Labutti K."/>
            <person name="Salamov A."/>
            <person name="Andreopoulos B."/>
            <person name="Baker S."/>
            <person name="Barry K."/>
            <person name="Bills G."/>
            <person name="Bluhm B."/>
            <person name="Cannon C."/>
            <person name="Castanera R."/>
            <person name="Culley D."/>
            <person name="Daum C."/>
            <person name="Ezra D."/>
            <person name="Gonzalez J."/>
            <person name="Henrissat B."/>
            <person name="Kuo A."/>
            <person name="Liang C."/>
            <person name="Lipzen A."/>
            <person name="Lutzoni F."/>
            <person name="Magnuson J."/>
            <person name="Mondo S."/>
            <person name="Nolan M."/>
            <person name="Ohm R."/>
            <person name="Pangilinan J."/>
            <person name="Park H.-J."/>
            <person name="Ramirez L."/>
            <person name="Alfaro M."/>
            <person name="Sun H."/>
            <person name="Tritt A."/>
            <person name="Yoshinaga Y."/>
            <person name="Zwiers L.-H."/>
            <person name="Turgeon B."/>
            <person name="Goodwin S."/>
            <person name="Spatafora J."/>
            <person name="Crous P."/>
            <person name="Grigoriev I."/>
        </authorList>
    </citation>
    <scope>NUCLEOTIDE SEQUENCE</scope>
    <source>
        <strain evidence="9 11">CBS 304.34</strain>
    </source>
</reference>
<evidence type="ECO:0000256" key="5">
    <source>
        <dbReference type="PROSITE-ProRule" id="PRU00042"/>
    </source>
</evidence>
<dbReference type="InterPro" id="IPR036236">
    <property type="entry name" value="Znf_C2H2_sf"/>
</dbReference>
<dbReference type="PROSITE" id="PS50157">
    <property type="entry name" value="ZINC_FINGER_C2H2_2"/>
    <property type="match status" value="2"/>
</dbReference>
<dbReference type="Proteomes" id="UP000504636">
    <property type="component" value="Unplaced"/>
</dbReference>
<keyword evidence="4" id="KW-0862">Zinc</keyword>
<feature type="compositionally biased region" description="Low complexity" evidence="6">
    <location>
        <begin position="578"/>
        <end position="594"/>
    </location>
</feature>
<evidence type="ECO:0000313" key="10">
    <source>
        <dbReference type="Proteomes" id="UP000504636"/>
    </source>
</evidence>
<feature type="compositionally biased region" description="Polar residues" evidence="6">
    <location>
        <begin position="598"/>
        <end position="635"/>
    </location>
</feature>
<feature type="compositionally biased region" description="Polar residues" evidence="6">
    <location>
        <begin position="229"/>
        <end position="253"/>
    </location>
</feature>
<feature type="region of interest" description="Disordered" evidence="6">
    <location>
        <begin position="471"/>
        <end position="492"/>
    </location>
</feature>
<dbReference type="SMART" id="SM00355">
    <property type="entry name" value="ZnF_C2H2"/>
    <property type="match status" value="3"/>
</dbReference>
<feature type="region of interest" description="Disordered" evidence="6">
    <location>
        <begin position="402"/>
        <end position="421"/>
    </location>
</feature>
<accession>A0A6A6YH56</accession>
<dbReference type="SUPFAM" id="SSF57667">
    <property type="entry name" value="beta-beta-alpha zinc fingers"/>
    <property type="match status" value="1"/>
</dbReference>
<keyword evidence="2" id="KW-0677">Repeat</keyword>
<dbReference type="RefSeq" id="XP_033575116.1">
    <property type="nucleotide sequence ID" value="XM_033722129.1"/>
</dbReference>
<keyword evidence="7" id="KW-1133">Transmembrane helix</keyword>
<keyword evidence="3 5" id="KW-0863">Zinc-finger</keyword>
<dbReference type="PANTHER" id="PTHR23057:SF0">
    <property type="entry name" value="JUXTAPOSED WITH ANOTHER ZINC FINGER PROTEIN 1"/>
    <property type="match status" value="1"/>
</dbReference>
<gene>
    <name evidence="9 11" type="ORF">BDZ99DRAFT_477710</name>
</gene>
<feature type="compositionally biased region" description="Polar residues" evidence="6">
    <location>
        <begin position="714"/>
        <end position="742"/>
    </location>
</feature>
<evidence type="ECO:0000256" key="7">
    <source>
        <dbReference type="SAM" id="Phobius"/>
    </source>
</evidence>
<dbReference type="GeneID" id="54463022"/>
<keyword evidence="7" id="KW-0812">Transmembrane</keyword>
<organism evidence="9">
    <name type="scientific">Mytilinidion resinicola</name>
    <dbReference type="NCBI Taxonomy" id="574789"/>
    <lineage>
        <taxon>Eukaryota</taxon>
        <taxon>Fungi</taxon>
        <taxon>Dikarya</taxon>
        <taxon>Ascomycota</taxon>
        <taxon>Pezizomycotina</taxon>
        <taxon>Dothideomycetes</taxon>
        <taxon>Pleosporomycetidae</taxon>
        <taxon>Mytilinidiales</taxon>
        <taxon>Mytilinidiaceae</taxon>
        <taxon>Mytilinidion</taxon>
    </lineage>
</organism>
<feature type="domain" description="C2H2-type" evidence="8">
    <location>
        <begin position="909"/>
        <end position="936"/>
    </location>
</feature>
<dbReference type="Gene3D" id="3.30.160.60">
    <property type="entry name" value="Classic Zinc Finger"/>
    <property type="match status" value="1"/>
</dbReference>
<evidence type="ECO:0000256" key="3">
    <source>
        <dbReference type="ARBA" id="ARBA00022771"/>
    </source>
</evidence>
<feature type="domain" description="C2H2-type" evidence="8">
    <location>
        <begin position="848"/>
        <end position="878"/>
    </location>
</feature>
<dbReference type="EMBL" id="MU003703">
    <property type="protein sequence ID" value="KAF2808152.1"/>
    <property type="molecule type" value="Genomic_DNA"/>
</dbReference>
<feature type="region of interest" description="Disordered" evidence="6">
    <location>
        <begin position="563"/>
        <end position="635"/>
    </location>
</feature>
<dbReference type="PROSITE" id="PS00028">
    <property type="entry name" value="ZINC_FINGER_C2H2_1"/>
    <property type="match status" value="1"/>
</dbReference>
<keyword evidence="7" id="KW-0472">Membrane</keyword>
<feature type="region of interest" description="Disordered" evidence="6">
    <location>
        <begin position="694"/>
        <end position="749"/>
    </location>
</feature>